<dbReference type="AlphaFoldDB" id="A0A845UAR8"/>
<evidence type="ECO:0000256" key="1">
    <source>
        <dbReference type="SAM" id="Coils"/>
    </source>
</evidence>
<gene>
    <name evidence="2" type="ORF">GL267_03480</name>
</gene>
<comment type="caution">
    <text evidence="2">The sequence shown here is derived from an EMBL/GenBank/DDBJ whole genome shotgun (WGS) entry which is preliminary data.</text>
</comment>
<evidence type="ECO:0000313" key="2">
    <source>
        <dbReference type="EMBL" id="NDU41740.1"/>
    </source>
</evidence>
<sequence>MWVFLVVLALIIIAAQVLLWRLQRDLLMNVRDAQRRMQSLEAAVGRLSSARPGVQKRNGAQDMGADHVLMAEATAEDEENRYQRARLLAESGRDARYIAAACQVGEEEADLLIRLLRK</sequence>
<organism evidence="2">
    <name type="scientific">Acidithiobacillus ferrianus</name>
    <dbReference type="NCBI Taxonomy" id="2678518"/>
    <lineage>
        <taxon>Bacteria</taxon>
        <taxon>Pseudomonadati</taxon>
        <taxon>Pseudomonadota</taxon>
        <taxon>Acidithiobacillia</taxon>
        <taxon>Acidithiobacillales</taxon>
        <taxon>Acidithiobacillaceae</taxon>
        <taxon>Acidithiobacillus</taxon>
    </lineage>
</organism>
<proteinExistence type="predicted"/>
<name>A0A845UAR8_9PROT</name>
<accession>A0A845UAR8</accession>
<reference evidence="2" key="1">
    <citation type="submission" date="2019-11" db="EMBL/GenBank/DDBJ databases">
        <title>Acidithiobacillus ferrianus sp. nov.: a facultatively anaerobic and extremely acidophilic chemolithoautotroph.</title>
        <authorList>
            <person name="Norris P.R."/>
            <person name="Falagan C."/>
            <person name="Moya-Beltran A."/>
            <person name="Castro M."/>
            <person name="Quatrini R."/>
            <person name="Johnson D.B."/>
        </authorList>
    </citation>
    <scope>NUCLEOTIDE SEQUENCE [LARGE SCALE GENOMIC DNA]</scope>
    <source>
        <strain evidence="2">MG</strain>
    </source>
</reference>
<keyword evidence="1" id="KW-0175">Coiled coil</keyword>
<dbReference type="EMBL" id="WNJL01000014">
    <property type="protein sequence ID" value="NDU41740.1"/>
    <property type="molecule type" value="Genomic_DNA"/>
</dbReference>
<dbReference type="RefSeq" id="WP_163096580.1">
    <property type="nucleotide sequence ID" value="NZ_CP127523.1"/>
</dbReference>
<protein>
    <submittedName>
        <fullName evidence="2">DUF2802 domain-containing protein</fullName>
    </submittedName>
</protein>
<feature type="coiled-coil region" evidence="1">
    <location>
        <begin position="23"/>
        <end position="50"/>
    </location>
</feature>